<dbReference type="InterPro" id="IPR017945">
    <property type="entry name" value="DHBP_synth_RibB-like_a/b_dom"/>
</dbReference>
<accession>A0A3G3IPC6</accession>
<dbReference type="Gene3D" id="3.30.110.120">
    <property type="match status" value="1"/>
</dbReference>
<dbReference type="GO" id="GO:0016743">
    <property type="term" value="F:carboxyl- or carbamoyltransferase activity"/>
    <property type="evidence" value="ECO:0007669"/>
    <property type="project" value="UniProtKB-UniRule"/>
</dbReference>
<dbReference type="UniPathway" id="UPA00335"/>
<dbReference type="Pfam" id="PF17788">
    <property type="entry name" value="HypF_C"/>
    <property type="match status" value="1"/>
</dbReference>
<dbReference type="Gene3D" id="3.30.420.40">
    <property type="match status" value="1"/>
</dbReference>
<dbReference type="InterPro" id="IPR036046">
    <property type="entry name" value="Acylphosphatase-like_dom_sf"/>
</dbReference>
<feature type="domain" description="Acylphosphatase-like" evidence="10">
    <location>
        <begin position="6"/>
        <end position="94"/>
    </location>
</feature>
<dbReference type="Pfam" id="PF01300">
    <property type="entry name" value="Sua5_yciO_yrdC"/>
    <property type="match status" value="1"/>
</dbReference>
<protein>
    <recommendedName>
        <fullName evidence="8">Carbamoyltransferase HypF</fullName>
        <ecNumber evidence="8">6.2.-.-</ecNumber>
    </recommendedName>
</protein>
<dbReference type="Pfam" id="PF00708">
    <property type="entry name" value="Acylphosphatase"/>
    <property type="match status" value="1"/>
</dbReference>
<dbReference type="PROSITE" id="PS00150">
    <property type="entry name" value="ACYLPHOSPHATASE_1"/>
    <property type="match status" value="1"/>
</dbReference>
<evidence type="ECO:0000256" key="3">
    <source>
        <dbReference type="ARBA" id="ARBA00022598"/>
    </source>
</evidence>
<dbReference type="InterPro" id="IPR001792">
    <property type="entry name" value="Acylphosphatase-like_dom"/>
</dbReference>
<dbReference type="SUPFAM" id="SSF55821">
    <property type="entry name" value="YrdC/RibB"/>
    <property type="match status" value="1"/>
</dbReference>
<dbReference type="InterPro" id="IPR051060">
    <property type="entry name" value="Carbamoyltrans_HypF-like"/>
</dbReference>
<evidence type="ECO:0000256" key="6">
    <source>
        <dbReference type="ARBA" id="ARBA00022833"/>
    </source>
</evidence>
<evidence type="ECO:0000256" key="8">
    <source>
        <dbReference type="PIRNR" id="PIRNR006256"/>
    </source>
</evidence>
<comment type="pathway">
    <text evidence="1 8">Protein modification; [NiFe] hydrogenase maturation.</text>
</comment>
<dbReference type="AlphaFoldDB" id="A0A3G3IPC6"/>
<dbReference type="PIRSF" id="PIRSF006256">
    <property type="entry name" value="CMPcnvr_hdrg_mat"/>
    <property type="match status" value="1"/>
</dbReference>
<evidence type="ECO:0000256" key="9">
    <source>
        <dbReference type="PROSITE-ProRule" id="PRU00520"/>
    </source>
</evidence>
<feature type="active site" evidence="9">
    <location>
        <position position="21"/>
    </location>
</feature>
<comment type="similarity">
    <text evidence="2 8">Belongs to the carbamoyltransferase HypF family.</text>
</comment>
<evidence type="ECO:0000256" key="2">
    <source>
        <dbReference type="ARBA" id="ARBA00008097"/>
    </source>
</evidence>
<feature type="active site" evidence="9">
    <location>
        <position position="39"/>
    </location>
</feature>
<dbReference type="Gene3D" id="3.90.870.50">
    <property type="match status" value="1"/>
</dbReference>
<dbReference type="InterPro" id="IPR017968">
    <property type="entry name" value="Acylphosphatase_CS"/>
</dbReference>
<dbReference type="InterPro" id="IPR043129">
    <property type="entry name" value="ATPase_NBD"/>
</dbReference>
<gene>
    <name evidence="12" type="ORF">MS2017_2035</name>
</gene>
<organism evidence="12 13">
    <name type="scientific">Bathymodiolus thermophilus thioautotrophic gill symbiont</name>
    <dbReference type="NCBI Taxonomy" id="2360"/>
    <lineage>
        <taxon>Bacteria</taxon>
        <taxon>Pseudomonadati</taxon>
        <taxon>Pseudomonadota</taxon>
        <taxon>Gammaproteobacteria</taxon>
        <taxon>sulfur-oxidizing symbionts</taxon>
    </lineage>
</organism>
<evidence type="ECO:0000256" key="7">
    <source>
        <dbReference type="ARBA" id="ARBA00048220"/>
    </source>
</evidence>
<evidence type="ECO:0000256" key="1">
    <source>
        <dbReference type="ARBA" id="ARBA00004711"/>
    </source>
</evidence>
<dbReference type="GO" id="GO:0051604">
    <property type="term" value="P:protein maturation"/>
    <property type="evidence" value="ECO:0007669"/>
    <property type="project" value="TreeGrafter"/>
</dbReference>
<dbReference type="SUPFAM" id="SSF53067">
    <property type="entry name" value="Actin-like ATPase domain"/>
    <property type="match status" value="1"/>
</dbReference>
<dbReference type="GO" id="GO:0016874">
    <property type="term" value="F:ligase activity"/>
    <property type="evidence" value="ECO:0007669"/>
    <property type="project" value="UniProtKB-UniRule"/>
</dbReference>
<dbReference type="GO" id="GO:0003725">
    <property type="term" value="F:double-stranded RNA binding"/>
    <property type="evidence" value="ECO:0007669"/>
    <property type="project" value="InterPro"/>
</dbReference>
<dbReference type="InterPro" id="IPR055128">
    <property type="entry name" value="HypF_C_2"/>
</dbReference>
<dbReference type="InterPro" id="IPR006070">
    <property type="entry name" value="Sua5-like_dom"/>
</dbReference>
<keyword evidence="4" id="KW-0479">Metal-binding</keyword>
<dbReference type="PANTHER" id="PTHR42959:SF1">
    <property type="entry name" value="CARBAMOYLTRANSFERASE HYPF"/>
    <property type="match status" value="1"/>
</dbReference>
<keyword evidence="9" id="KW-0378">Hydrolase</keyword>
<evidence type="ECO:0000256" key="4">
    <source>
        <dbReference type="ARBA" id="ARBA00022723"/>
    </source>
</evidence>
<dbReference type="Pfam" id="PF22521">
    <property type="entry name" value="HypF_C_2"/>
    <property type="match status" value="1"/>
</dbReference>
<dbReference type="Proteomes" id="UP000278334">
    <property type="component" value="Chromosome"/>
</dbReference>
<dbReference type="GO" id="GO:0003998">
    <property type="term" value="F:acylphosphatase activity"/>
    <property type="evidence" value="ECO:0007669"/>
    <property type="project" value="UniProtKB-EC"/>
</dbReference>
<dbReference type="EMBL" id="CP024634">
    <property type="protein sequence ID" value="AYQ57693.1"/>
    <property type="molecule type" value="Genomic_DNA"/>
</dbReference>
<keyword evidence="6" id="KW-0862">Zinc</keyword>
<proteinExistence type="inferred from homology"/>
<dbReference type="GO" id="GO:0008270">
    <property type="term" value="F:zinc ion binding"/>
    <property type="evidence" value="ECO:0007669"/>
    <property type="project" value="UniProtKB-KW"/>
</dbReference>
<comment type="catalytic activity">
    <reaction evidence="7 8">
        <text>C-terminal L-cysteinyl-[HypE protein] + carbamoyl phosphate + ATP + H2O = C-terminal S-carboxamide-L-cysteinyl-[HypE protein] + AMP + phosphate + diphosphate + H(+)</text>
        <dbReference type="Rhea" id="RHEA:55636"/>
        <dbReference type="Rhea" id="RHEA-COMP:14247"/>
        <dbReference type="Rhea" id="RHEA-COMP:14392"/>
        <dbReference type="ChEBI" id="CHEBI:15377"/>
        <dbReference type="ChEBI" id="CHEBI:15378"/>
        <dbReference type="ChEBI" id="CHEBI:30616"/>
        <dbReference type="ChEBI" id="CHEBI:33019"/>
        <dbReference type="ChEBI" id="CHEBI:43474"/>
        <dbReference type="ChEBI" id="CHEBI:58228"/>
        <dbReference type="ChEBI" id="CHEBI:76913"/>
        <dbReference type="ChEBI" id="CHEBI:139126"/>
        <dbReference type="ChEBI" id="CHEBI:456215"/>
    </reaction>
</comment>
<feature type="domain" description="YrdC-like" evidence="11">
    <location>
        <begin position="203"/>
        <end position="387"/>
    </location>
</feature>
<dbReference type="SUPFAM" id="SSF54975">
    <property type="entry name" value="Acylphosphatase/BLUF domain-like"/>
    <property type="match status" value="1"/>
</dbReference>
<dbReference type="KEGG" id="bthg:MS2017_2035"/>
<dbReference type="InterPro" id="IPR041440">
    <property type="entry name" value="HypF_C"/>
</dbReference>
<dbReference type="PROSITE" id="PS51160">
    <property type="entry name" value="ACYLPHOSPHATASE_3"/>
    <property type="match status" value="1"/>
</dbReference>
<dbReference type="Pfam" id="PF07503">
    <property type="entry name" value="zf-HYPF"/>
    <property type="match status" value="2"/>
</dbReference>
<dbReference type="Gene3D" id="3.30.420.360">
    <property type="match status" value="1"/>
</dbReference>
<reference evidence="12 13" key="1">
    <citation type="submission" date="2017-11" db="EMBL/GenBank/DDBJ databases">
        <title>Genome sequence of the bacterial symbiont EPR9N from a vent mussel Bathymodiolus thermophilus.</title>
        <authorList>
            <person name="Won Y.-J."/>
        </authorList>
    </citation>
    <scope>NUCLEOTIDE SEQUENCE [LARGE SCALE GENOMIC DNA]</scope>
    <source>
        <strain evidence="12 13">EPR9N</strain>
    </source>
</reference>
<evidence type="ECO:0000259" key="11">
    <source>
        <dbReference type="PROSITE" id="PS51163"/>
    </source>
</evidence>
<dbReference type="PROSITE" id="PS51163">
    <property type="entry name" value="YRDC"/>
    <property type="match status" value="1"/>
</dbReference>
<comment type="catalytic activity">
    <reaction evidence="9">
        <text>an acyl phosphate + H2O = a carboxylate + phosphate + H(+)</text>
        <dbReference type="Rhea" id="RHEA:14965"/>
        <dbReference type="ChEBI" id="CHEBI:15377"/>
        <dbReference type="ChEBI" id="CHEBI:15378"/>
        <dbReference type="ChEBI" id="CHEBI:29067"/>
        <dbReference type="ChEBI" id="CHEBI:43474"/>
        <dbReference type="ChEBI" id="CHEBI:59918"/>
        <dbReference type="EC" id="3.6.1.7"/>
    </reaction>
</comment>
<evidence type="ECO:0000256" key="5">
    <source>
        <dbReference type="ARBA" id="ARBA00022771"/>
    </source>
</evidence>
<evidence type="ECO:0000313" key="13">
    <source>
        <dbReference type="Proteomes" id="UP000278334"/>
    </source>
</evidence>
<keyword evidence="5" id="KW-0863">Zinc-finger</keyword>
<dbReference type="InterPro" id="IPR004421">
    <property type="entry name" value="Carbamoyltransferase_HypF"/>
</dbReference>
<dbReference type="PANTHER" id="PTHR42959">
    <property type="entry name" value="CARBAMOYLTRANSFERASE"/>
    <property type="match status" value="1"/>
</dbReference>
<keyword evidence="3" id="KW-0436">Ligase</keyword>
<evidence type="ECO:0000313" key="12">
    <source>
        <dbReference type="EMBL" id="AYQ57693.1"/>
    </source>
</evidence>
<sequence length="769" mass="85633">MQRSLSAKINIIGAVQGVGFRPFVYKIAQQIELFGEVYNDSVGVVVVLQCTQLQLDKFLTLLIDDLPSLAEIIDIHIEDNYQHDQTYKTFSIGTSRKGDISAMVLPDACLCEDCMADITSRCNRRYGYAFTNCTNCGPRFSFIKGIPYDRKSTSMSVFSMCLTCEKEYQDPNDRRFHAQPNACPDCGPQLQLISAADKDVVANDIIEKTVSLLKNGKIIAIKGIGGFHLACLANIETAITTLRRRKHRKHKPFALMAKNITMVKAYCFVSKQEESLLTSKASPIVLLAKNNALLPTQVAPKQKCLGFMLPYSPLHYLLLQALDVPLVLTSGNQSHCPQIIDNQEALNELSNIADYFLMHNRNIVNRVDDSVVQYVSGATRVIRRARGYAPTSLSIPKGFEGCAGLLAVGAELKNTFCLFTDSQVIISQHIGDLKTLESYQDFQNNIRLYQQLYQTNIKGLACDLHPDYLSSKYAQNYAQKHGVKLAKIQHHHAHIAACLFEYGKPLNSNKVLGIVWDGMGLGGDNSLWGGEFLLADYLGFNRIAQFEYIPLLGGDKATNEPWRIMYAYVKKHGLTTKDCFSGKPTKAFDALLASKMPLYETSSVGRLFDAVAYLLGICPENISYEAQAAIELENLASECLQQDQQQGYDFNVKMTTEKNIITTAKLWVAMLEDIKNKLPKEVIAYKFHLYLAKLLCDCALQLQKQHGFDTIVLSGGVFNNRLLLELVCNLFDKITHITLLIPAKIPMGDGGISLGQAAICAAREKKYGK</sequence>
<dbReference type="InterPro" id="IPR011125">
    <property type="entry name" value="Znf_HypF"/>
</dbReference>
<dbReference type="EC" id="6.2.-.-" evidence="8"/>
<comment type="function">
    <text evidence="8">Involved in the maturation of [NiFe] hydrogenases. Along with HypE, it catalyzes the synthesis of the CN ligands of the active site iron of [NiFe]-hydrogenases. HypF functions as a carbamoyl transferase using carbamoylphosphate as a substrate and transferring the carboxamido moiety in an ATP-dependent reaction to the thiolate of the C-terminal cysteine of HypE yielding a protein-S-carboxamide.</text>
</comment>
<dbReference type="NCBIfam" id="TIGR00143">
    <property type="entry name" value="hypF"/>
    <property type="match status" value="1"/>
</dbReference>
<evidence type="ECO:0000259" key="10">
    <source>
        <dbReference type="PROSITE" id="PS51160"/>
    </source>
</evidence>
<name>A0A3G3IPC6_9GAMM</name>